<evidence type="ECO:0000313" key="2">
    <source>
        <dbReference type="Proteomes" id="UP000214746"/>
    </source>
</evidence>
<dbReference type="Proteomes" id="UP000214746">
    <property type="component" value="Unassembled WGS sequence"/>
</dbReference>
<accession>A0A2W1P5T4</accession>
<dbReference type="EMBL" id="NHRJ02000001">
    <property type="protein sequence ID" value="PZE22468.1"/>
    <property type="molecule type" value="Genomic_DNA"/>
</dbReference>
<reference evidence="1" key="1">
    <citation type="submission" date="2018-06" db="EMBL/GenBank/DDBJ databases">
        <title>Paenibacillus xerothermodurans sp. nov. an extremely dry heat resistant spore forming bacterium isolated from the soil of Cape Canaveral, Florida.</title>
        <authorList>
            <person name="Seuylemezian A."/>
            <person name="Kaur N."/>
            <person name="Patil P."/>
            <person name="Patil P."/>
            <person name="Mayilraj S."/>
            <person name="Vaishampayan P."/>
        </authorList>
    </citation>
    <scope>NUCLEOTIDE SEQUENCE [LARGE SCALE GENOMIC DNA]</scope>
    <source>
        <strain evidence="1">ATCC 27380</strain>
    </source>
</reference>
<dbReference type="AlphaFoldDB" id="A0A2W1P5T4"/>
<evidence type="ECO:0000313" key="1">
    <source>
        <dbReference type="EMBL" id="PZE22468.1"/>
    </source>
</evidence>
<sequence length="86" mass="9839">MQDKPYFCPNCRSNRVKFSVISSFSQRVVKDAATGVVQEVTELEPIEDTEPTIQCLVCSYRANELRFIKQAEREPRVITPTNPAYV</sequence>
<protein>
    <recommendedName>
        <fullName evidence="3">DNA alkylation repair protein</fullName>
    </recommendedName>
</protein>
<dbReference type="OrthoDB" id="2382008at2"/>
<keyword evidence="2" id="KW-1185">Reference proteome</keyword>
<organism evidence="1 2">
    <name type="scientific">Paenibacillus xerothermodurans</name>
    <dbReference type="NCBI Taxonomy" id="1977292"/>
    <lineage>
        <taxon>Bacteria</taxon>
        <taxon>Bacillati</taxon>
        <taxon>Bacillota</taxon>
        <taxon>Bacilli</taxon>
        <taxon>Bacillales</taxon>
        <taxon>Paenibacillaceae</taxon>
        <taxon>Paenibacillus</taxon>
    </lineage>
</organism>
<proteinExistence type="predicted"/>
<name>A0A2W1P5T4_PAEXE</name>
<evidence type="ECO:0008006" key="3">
    <source>
        <dbReference type="Google" id="ProtNLM"/>
    </source>
</evidence>
<comment type="caution">
    <text evidence="1">The sequence shown here is derived from an EMBL/GenBank/DDBJ whole genome shotgun (WGS) entry which is preliminary data.</text>
</comment>
<gene>
    <name evidence="1" type="ORF">CBW46_001395</name>
</gene>